<name>A0A4U5PXX0_POPAL</name>
<evidence type="ECO:0000259" key="21">
    <source>
        <dbReference type="PROSITE" id="PS50011"/>
    </source>
</evidence>
<dbReference type="SUPFAM" id="SSF52058">
    <property type="entry name" value="L domain-like"/>
    <property type="match status" value="1"/>
</dbReference>
<dbReference type="InterPro" id="IPR000719">
    <property type="entry name" value="Prot_kinase_dom"/>
</dbReference>
<dbReference type="InterPro" id="IPR051824">
    <property type="entry name" value="LRR_Rcpt-Like_S/T_Kinase"/>
</dbReference>
<dbReference type="InterPro" id="IPR021720">
    <property type="entry name" value="Malectin_dom"/>
</dbReference>
<dbReference type="AlphaFoldDB" id="A0A4U5PXX0"/>
<feature type="signal peptide" evidence="20">
    <location>
        <begin position="1"/>
        <end position="22"/>
    </location>
</feature>
<dbReference type="InterPro" id="IPR011009">
    <property type="entry name" value="Kinase-like_dom_sf"/>
</dbReference>
<evidence type="ECO:0000256" key="15">
    <source>
        <dbReference type="ARBA" id="ARBA00023170"/>
    </source>
</evidence>
<evidence type="ECO:0000256" key="10">
    <source>
        <dbReference type="ARBA" id="ARBA00022741"/>
    </source>
</evidence>
<dbReference type="PROSITE" id="PS00108">
    <property type="entry name" value="PROTEIN_KINASE_ST"/>
    <property type="match status" value="1"/>
</dbReference>
<evidence type="ECO:0000256" key="19">
    <source>
        <dbReference type="SAM" id="Phobius"/>
    </source>
</evidence>
<sequence>MSFSRLLFASLIAFCLATFASGATRLPDDEVEALRDMAKTIGKTNWNFSADPCGGQWGWTDPNPVKGSENAVSCDCSFSNGTICHVISIVLKTQNLGGSLPPDLGRFPYLKEIDFSRNYLNGTIPAEWGAMPLVNISIIGNRLTGPIPKEIGNISTLAIFTVEFNQLSGVLPQELGNLTRLEKLHLSSNYFTGQLPATFEKLTTMKDFRIGDNSFTGQIPDLIQKWTNLEKLVIQGSGLSGPIPPGIALLEKMADLRISDLQGNGTEAPFPPLTNMKNLKTLILRSCNIIGPLPVFVGELPISKTLDLSFNKLIGEIPSSFSGLRKADSIYLTGNQLNGTVPDWIFKDGESVDLSYNNFRNESSCLQRNVNLFGSASMGNVSGSTVPCLRSFQCPKQFYSLHINCGGKEATIEGNIYEDDTDPAGSSRFFQSRTNWGVSTTGHFMDDDRSSDSFTWTNATKLSANTSALYMDARLSPISLTYYGFCMGSGSYTVTLHFAEIMFTDDKTYSSLGRRFFDIYIQGKLVQKDFSIQEEAGGVGKAIIKNFTAIVTGNALEIRFYWAGKGTTGLPVRGVYGPLISAISVTPDFVPPSENSSSNGISAGTVVGIVAAVVVVIFLILGILWWKGCLGQKISMRHDLKGLELKTGPEEYQLNLDWATRHKICVGIAKGLAYLHEESRLKIVHRDIKATNVLLDKNLDPKISDFGLAKLDEEDNTHISTRVAGTLHRTKEDTVYLLDWALVLKEKGTLLELVDPKLGQDYNKEEVITMINVALLCSNVSAAVRPAMSSVVSMLEGNAAVQDFDIPDESMSTDEKKIEQMRRHFQVIDEQEISETRTLSMEGPWTAASTSAGDLYPVSLDSDFLKGRE</sequence>
<reference evidence="22" key="1">
    <citation type="submission" date="2018-10" db="EMBL/GenBank/DDBJ databases">
        <title>Population genomic analysis revealed the cold adaptation of white poplar.</title>
        <authorList>
            <person name="Liu Y.-J."/>
        </authorList>
    </citation>
    <scope>NUCLEOTIDE SEQUENCE [LARGE SCALE GENOMIC DNA]</scope>
    <source>
        <strain evidence="22">PAL-ZL1</strain>
    </source>
</reference>
<keyword evidence="10" id="KW-0547">Nucleotide-binding</keyword>
<keyword evidence="3" id="KW-0723">Serine/threonine-protein kinase</keyword>
<keyword evidence="14 19" id="KW-0472">Membrane</keyword>
<keyword evidence="7 19" id="KW-0812">Transmembrane</keyword>
<accession>A0A4U5PXX0</accession>
<keyword evidence="6" id="KW-0808">Transferase</keyword>
<dbReference type="EMBL" id="RCHU01000556">
    <property type="protein sequence ID" value="TKS01981.1"/>
    <property type="molecule type" value="Genomic_DNA"/>
</dbReference>
<dbReference type="Gene3D" id="1.10.510.10">
    <property type="entry name" value="Transferase(Phosphotransferase) domain 1"/>
    <property type="match status" value="2"/>
</dbReference>
<dbReference type="SUPFAM" id="SSF56112">
    <property type="entry name" value="Protein kinase-like (PK-like)"/>
    <property type="match status" value="1"/>
</dbReference>
<dbReference type="Pfam" id="PF11721">
    <property type="entry name" value="Malectin"/>
    <property type="match status" value="1"/>
</dbReference>
<dbReference type="InterPro" id="IPR001611">
    <property type="entry name" value="Leu-rich_rpt"/>
</dbReference>
<evidence type="ECO:0000256" key="1">
    <source>
        <dbReference type="ARBA" id="ARBA00004479"/>
    </source>
</evidence>
<dbReference type="GO" id="GO:0004674">
    <property type="term" value="F:protein serine/threonine kinase activity"/>
    <property type="evidence" value="ECO:0007669"/>
    <property type="project" value="UniProtKB-KW"/>
</dbReference>
<dbReference type="GO" id="GO:0005524">
    <property type="term" value="F:ATP binding"/>
    <property type="evidence" value="ECO:0007669"/>
    <property type="project" value="UniProtKB-KW"/>
</dbReference>
<evidence type="ECO:0000256" key="14">
    <source>
        <dbReference type="ARBA" id="ARBA00023136"/>
    </source>
</evidence>
<dbReference type="PANTHER" id="PTHR48006:SF81">
    <property type="entry name" value="PROTEIN KINASE DOMAIN-CONTAINING PROTEIN"/>
    <property type="match status" value="1"/>
</dbReference>
<evidence type="ECO:0000256" key="5">
    <source>
        <dbReference type="ARBA" id="ARBA00022614"/>
    </source>
</evidence>
<evidence type="ECO:0000256" key="4">
    <source>
        <dbReference type="ARBA" id="ARBA00022553"/>
    </source>
</evidence>
<proteinExistence type="predicted"/>
<feature type="domain" description="Protein kinase" evidence="21">
    <location>
        <begin position="481"/>
        <end position="869"/>
    </location>
</feature>
<evidence type="ECO:0000313" key="22">
    <source>
        <dbReference type="EMBL" id="TKS01981.1"/>
    </source>
</evidence>
<keyword evidence="16" id="KW-0325">Glycoprotein</keyword>
<evidence type="ECO:0000256" key="18">
    <source>
        <dbReference type="ARBA" id="ARBA00048679"/>
    </source>
</evidence>
<protein>
    <recommendedName>
        <fullName evidence="2">non-specific serine/threonine protein kinase</fullName>
        <ecNumber evidence="2">2.7.11.1</ecNumber>
    </recommendedName>
</protein>
<dbReference type="GO" id="GO:0016020">
    <property type="term" value="C:membrane"/>
    <property type="evidence" value="ECO:0007669"/>
    <property type="project" value="UniProtKB-SubCell"/>
</dbReference>
<keyword evidence="4" id="KW-0597">Phosphoprotein</keyword>
<comment type="caution">
    <text evidence="22">The sequence shown here is derived from an EMBL/GenBank/DDBJ whole genome shotgun (WGS) entry which is preliminary data.</text>
</comment>
<dbReference type="SMART" id="SM00219">
    <property type="entry name" value="TyrKc"/>
    <property type="match status" value="1"/>
</dbReference>
<evidence type="ECO:0000256" key="2">
    <source>
        <dbReference type="ARBA" id="ARBA00012513"/>
    </source>
</evidence>
<evidence type="ECO:0000256" key="7">
    <source>
        <dbReference type="ARBA" id="ARBA00022692"/>
    </source>
</evidence>
<evidence type="ECO:0000256" key="3">
    <source>
        <dbReference type="ARBA" id="ARBA00022527"/>
    </source>
</evidence>
<comment type="catalytic activity">
    <reaction evidence="18">
        <text>L-seryl-[protein] + ATP = O-phospho-L-seryl-[protein] + ADP + H(+)</text>
        <dbReference type="Rhea" id="RHEA:17989"/>
        <dbReference type="Rhea" id="RHEA-COMP:9863"/>
        <dbReference type="Rhea" id="RHEA-COMP:11604"/>
        <dbReference type="ChEBI" id="CHEBI:15378"/>
        <dbReference type="ChEBI" id="CHEBI:29999"/>
        <dbReference type="ChEBI" id="CHEBI:30616"/>
        <dbReference type="ChEBI" id="CHEBI:83421"/>
        <dbReference type="ChEBI" id="CHEBI:456216"/>
        <dbReference type="EC" id="2.7.11.1"/>
    </reaction>
</comment>
<evidence type="ECO:0000256" key="20">
    <source>
        <dbReference type="SAM" id="SignalP"/>
    </source>
</evidence>
<evidence type="ECO:0000256" key="6">
    <source>
        <dbReference type="ARBA" id="ARBA00022679"/>
    </source>
</evidence>
<keyword evidence="5" id="KW-0433">Leucine-rich repeat</keyword>
<feature type="chain" id="PRO_5020823529" description="non-specific serine/threonine protein kinase" evidence="20">
    <location>
        <begin position="23"/>
        <end position="869"/>
    </location>
</feature>
<keyword evidence="8 20" id="KW-0732">Signal</keyword>
<keyword evidence="15" id="KW-0675">Receptor</keyword>
<keyword evidence="12" id="KW-0067">ATP-binding</keyword>
<dbReference type="FunFam" id="2.60.120.430:FF:000004">
    <property type="entry name" value="Putative leucine-rich repeat receptor-like serine/threonine-protein kinase"/>
    <property type="match status" value="1"/>
</dbReference>
<dbReference type="Gene3D" id="3.80.10.10">
    <property type="entry name" value="Ribonuclease Inhibitor"/>
    <property type="match status" value="3"/>
</dbReference>
<keyword evidence="9" id="KW-0677">Repeat</keyword>
<dbReference type="InterPro" id="IPR020635">
    <property type="entry name" value="Tyr_kinase_cat_dom"/>
</dbReference>
<feature type="transmembrane region" description="Helical" evidence="19">
    <location>
        <begin position="601"/>
        <end position="626"/>
    </location>
</feature>
<evidence type="ECO:0000256" key="12">
    <source>
        <dbReference type="ARBA" id="ARBA00022840"/>
    </source>
</evidence>
<dbReference type="PROSITE" id="PS50011">
    <property type="entry name" value="PROTEIN_KINASE_DOM"/>
    <property type="match status" value="1"/>
</dbReference>
<comment type="catalytic activity">
    <reaction evidence="17">
        <text>L-threonyl-[protein] + ATP = O-phospho-L-threonyl-[protein] + ADP + H(+)</text>
        <dbReference type="Rhea" id="RHEA:46608"/>
        <dbReference type="Rhea" id="RHEA-COMP:11060"/>
        <dbReference type="Rhea" id="RHEA-COMP:11605"/>
        <dbReference type="ChEBI" id="CHEBI:15378"/>
        <dbReference type="ChEBI" id="CHEBI:30013"/>
        <dbReference type="ChEBI" id="CHEBI:30616"/>
        <dbReference type="ChEBI" id="CHEBI:61977"/>
        <dbReference type="ChEBI" id="CHEBI:456216"/>
        <dbReference type="EC" id="2.7.11.1"/>
    </reaction>
</comment>
<evidence type="ECO:0000256" key="8">
    <source>
        <dbReference type="ARBA" id="ARBA00022729"/>
    </source>
</evidence>
<dbReference type="Pfam" id="PF00069">
    <property type="entry name" value="Pkinase"/>
    <property type="match status" value="1"/>
</dbReference>
<comment type="subcellular location">
    <subcellularLocation>
        <location evidence="1">Membrane</location>
        <topology evidence="1">Single-pass type I membrane protein</topology>
    </subcellularLocation>
</comment>
<evidence type="ECO:0000256" key="13">
    <source>
        <dbReference type="ARBA" id="ARBA00022989"/>
    </source>
</evidence>
<keyword evidence="11" id="KW-0418">Kinase</keyword>
<evidence type="ECO:0000256" key="16">
    <source>
        <dbReference type="ARBA" id="ARBA00023180"/>
    </source>
</evidence>
<gene>
    <name evidence="22" type="ORF">D5086_0000168130</name>
</gene>
<dbReference type="EC" id="2.7.11.1" evidence="2"/>
<dbReference type="Pfam" id="PF00560">
    <property type="entry name" value="LRR_1"/>
    <property type="match status" value="2"/>
</dbReference>
<keyword evidence="13 19" id="KW-1133">Transmembrane helix</keyword>
<dbReference type="STRING" id="43335.A0A4U5PXX0"/>
<dbReference type="FunFam" id="1.10.510.10:FF:001023">
    <property type="entry name" value="Os07g0541700 protein"/>
    <property type="match status" value="1"/>
</dbReference>
<dbReference type="GO" id="GO:0004713">
    <property type="term" value="F:protein tyrosine kinase activity"/>
    <property type="evidence" value="ECO:0007669"/>
    <property type="project" value="InterPro"/>
</dbReference>
<dbReference type="InterPro" id="IPR032675">
    <property type="entry name" value="LRR_dom_sf"/>
</dbReference>
<dbReference type="Gene3D" id="2.60.120.430">
    <property type="entry name" value="Galactose-binding lectin"/>
    <property type="match status" value="1"/>
</dbReference>
<evidence type="ECO:0000256" key="9">
    <source>
        <dbReference type="ARBA" id="ARBA00022737"/>
    </source>
</evidence>
<dbReference type="InterPro" id="IPR008271">
    <property type="entry name" value="Ser/Thr_kinase_AS"/>
</dbReference>
<evidence type="ECO:0000256" key="11">
    <source>
        <dbReference type="ARBA" id="ARBA00022777"/>
    </source>
</evidence>
<dbReference type="FunFam" id="3.80.10.10:FF:001022">
    <property type="entry name" value="Probable LRR receptor-like serine/threonine-protein kinase At1g53420"/>
    <property type="match status" value="1"/>
</dbReference>
<organism evidence="22">
    <name type="scientific">Populus alba</name>
    <name type="common">White poplar</name>
    <dbReference type="NCBI Taxonomy" id="43335"/>
    <lineage>
        <taxon>Eukaryota</taxon>
        <taxon>Viridiplantae</taxon>
        <taxon>Streptophyta</taxon>
        <taxon>Embryophyta</taxon>
        <taxon>Tracheophyta</taxon>
        <taxon>Spermatophyta</taxon>
        <taxon>Magnoliopsida</taxon>
        <taxon>eudicotyledons</taxon>
        <taxon>Gunneridae</taxon>
        <taxon>Pentapetalae</taxon>
        <taxon>rosids</taxon>
        <taxon>fabids</taxon>
        <taxon>Malpighiales</taxon>
        <taxon>Salicaceae</taxon>
        <taxon>Saliceae</taxon>
        <taxon>Populus</taxon>
    </lineage>
</organism>
<dbReference type="PANTHER" id="PTHR48006">
    <property type="entry name" value="LEUCINE-RICH REPEAT-CONTAINING PROTEIN DDB_G0281931-RELATED"/>
    <property type="match status" value="1"/>
</dbReference>
<evidence type="ECO:0000256" key="17">
    <source>
        <dbReference type="ARBA" id="ARBA00047899"/>
    </source>
</evidence>